<evidence type="ECO:0000313" key="3">
    <source>
        <dbReference type="Proteomes" id="UP000077202"/>
    </source>
</evidence>
<evidence type="ECO:0000256" key="1">
    <source>
        <dbReference type="SAM" id="MobiDB-lite"/>
    </source>
</evidence>
<evidence type="ECO:0000313" key="2">
    <source>
        <dbReference type="EMBL" id="OAE33354.1"/>
    </source>
</evidence>
<reference evidence="2" key="1">
    <citation type="submission" date="2016-03" db="EMBL/GenBank/DDBJ databases">
        <title>Mechanisms controlling the formation of the plant cell surface in tip-growing cells are functionally conserved among land plants.</title>
        <authorList>
            <person name="Honkanen S."/>
            <person name="Jones V.A."/>
            <person name="Morieri G."/>
            <person name="Champion C."/>
            <person name="Hetherington A.J."/>
            <person name="Kelly S."/>
            <person name="Saint-Marcoux D."/>
            <person name="Proust H."/>
            <person name="Prescott H."/>
            <person name="Dolan L."/>
        </authorList>
    </citation>
    <scope>NUCLEOTIDE SEQUENCE [LARGE SCALE GENOMIC DNA]</scope>
    <source>
        <tissue evidence="2">Whole gametophyte</tissue>
    </source>
</reference>
<feature type="compositionally biased region" description="Pro residues" evidence="1">
    <location>
        <begin position="252"/>
        <end position="266"/>
    </location>
</feature>
<keyword evidence="3" id="KW-1185">Reference proteome</keyword>
<accession>A0A176WKG3</accession>
<sequence length="656" mass="71807">MAMPRGIMVLRDRRDRILIQQQQQQGLGLPPGPGCPPLHPGLFNRPPNRFDGEDDEFARILPLPGAVVWDGLQQLQHQHQHQQQQQALAGVMLRRRMNAQHMQQQQQQQHLIPAAMLHAQQRACQVQVQVQVQPQEWDGGPSHPAQVVHEAMRRRTAGLVVDGDFLAGLRHREEMSDLRNAEQQQQQHLKLASRVSHEKMMAESEYLRIASRASHEKLIERDHQLKNAYRASHEKIIAEKEYLKKVVVRAPLPQPQPQPPPLPLPLPLAHSSLGEKPLEGEPRPSPVADMARPFRNPPLQALDPHFACWDEGAMRDSDLVIRYGARQSAAARAQEGAADASIPPGFQSVIMSCKRPRDEDGEFDRPQRLQHQRPRRPPDPDLQPQPQPQQQPQALYGSSRFVDEDHEEGQVTPPQSSIPAYHRAEPLGPPGFYRPELEAASRRLTPTPAPAPPSQEPPSAIAPPFQDGRDPLLLRPRSSASRPPGASRASSAGGGAGGGSDAGLPSRPCSSRGVGVGAGAAGARILVVESPPPSRRALPPPPPPPLPLPPAPLSSRLLSSLDSPTRRPPSPTSSSRPGRDLESFLGAGPFKGEILVPKRERKDDRSIDQQQQQQQQQRLSFGGVEANASDASHEEASPPPPPPPSSRRGATAGEGC</sequence>
<comment type="caution">
    <text evidence="2">The sequence shown here is derived from an EMBL/GenBank/DDBJ whole genome shotgun (WGS) entry which is preliminary data.</text>
</comment>
<gene>
    <name evidence="2" type="ORF">AXG93_4123s1290</name>
</gene>
<feature type="compositionally biased region" description="Basic and acidic residues" evidence="1">
    <location>
        <begin position="596"/>
        <end position="607"/>
    </location>
</feature>
<protein>
    <submittedName>
        <fullName evidence="2">Uncharacterized protein</fullName>
    </submittedName>
</protein>
<feature type="compositionally biased region" description="Pro residues" evidence="1">
    <location>
        <begin position="530"/>
        <end position="552"/>
    </location>
</feature>
<feature type="compositionally biased region" description="Low complexity" evidence="1">
    <location>
        <begin position="553"/>
        <end position="563"/>
    </location>
</feature>
<feature type="compositionally biased region" description="Low complexity" evidence="1">
    <location>
        <begin position="473"/>
        <end position="491"/>
    </location>
</feature>
<organism evidence="2 3">
    <name type="scientific">Marchantia polymorpha subsp. ruderalis</name>
    <dbReference type="NCBI Taxonomy" id="1480154"/>
    <lineage>
        <taxon>Eukaryota</taxon>
        <taxon>Viridiplantae</taxon>
        <taxon>Streptophyta</taxon>
        <taxon>Embryophyta</taxon>
        <taxon>Marchantiophyta</taxon>
        <taxon>Marchantiopsida</taxon>
        <taxon>Marchantiidae</taxon>
        <taxon>Marchantiales</taxon>
        <taxon>Marchantiaceae</taxon>
        <taxon>Marchantia</taxon>
    </lineage>
</organism>
<proteinExistence type="predicted"/>
<dbReference type="EMBL" id="LVLJ01000663">
    <property type="protein sequence ID" value="OAE33354.1"/>
    <property type="molecule type" value="Genomic_DNA"/>
</dbReference>
<dbReference type="AlphaFoldDB" id="A0A176WKG3"/>
<feature type="compositionally biased region" description="Basic and acidic residues" evidence="1">
    <location>
        <begin position="355"/>
        <end position="367"/>
    </location>
</feature>
<feature type="compositionally biased region" description="Pro residues" evidence="1">
    <location>
        <begin position="30"/>
        <end position="39"/>
    </location>
</feature>
<feature type="region of interest" description="Disordered" evidence="1">
    <location>
        <begin position="252"/>
        <end position="296"/>
    </location>
</feature>
<feature type="compositionally biased region" description="Pro residues" evidence="1">
    <location>
        <begin position="380"/>
        <end position="389"/>
    </location>
</feature>
<feature type="compositionally biased region" description="Pro residues" evidence="1">
    <location>
        <begin position="447"/>
        <end position="456"/>
    </location>
</feature>
<name>A0A176WKG3_MARPO</name>
<feature type="region of interest" description="Disordered" evidence="1">
    <location>
        <begin position="22"/>
        <end position="51"/>
    </location>
</feature>
<feature type="region of interest" description="Disordered" evidence="1">
    <location>
        <begin position="355"/>
        <end position="656"/>
    </location>
</feature>
<feature type="compositionally biased region" description="Gly residues" evidence="1">
    <location>
        <begin position="492"/>
        <end position="501"/>
    </location>
</feature>
<dbReference type="Proteomes" id="UP000077202">
    <property type="component" value="Unassembled WGS sequence"/>
</dbReference>